<accession>A0ABP9E4Q5</accession>
<comment type="caution">
    <text evidence="1">The sequence shown here is derived from an EMBL/GenBank/DDBJ whole genome shotgun (WGS) entry which is preliminary data.</text>
</comment>
<gene>
    <name evidence="1" type="ORF">GCM10023235_50390</name>
</gene>
<reference evidence="2" key="1">
    <citation type="journal article" date="2019" name="Int. J. Syst. Evol. Microbiol.">
        <title>The Global Catalogue of Microorganisms (GCM) 10K type strain sequencing project: providing services to taxonomists for standard genome sequencing and annotation.</title>
        <authorList>
            <consortium name="The Broad Institute Genomics Platform"/>
            <consortium name="The Broad Institute Genome Sequencing Center for Infectious Disease"/>
            <person name="Wu L."/>
            <person name="Ma J."/>
        </authorList>
    </citation>
    <scope>NUCLEOTIDE SEQUENCE [LARGE SCALE GENOMIC DNA]</scope>
    <source>
        <strain evidence="2">JCM 13006</strain>
    </source>
</reference>
<keyword evidence="2" id="KW-1185">Reference proteome</keyword>
<dbReference type="EMBL" id="BAABIS010000001">
    <property type="protein sequence ID" value="GAA4865923.1"/>
    <property type="molecule type" value="Genomic_DNA"/>
</dbReference>
<protein>
    <submittedName>
        <fullName evidence="1">Uncharacterized protein</fullName>
    </submittedName>
</protein>
<dbReference type="Proteomes" id="UP001501752">
    <property type="component" value="Unassembled WGS sequence"/>
</dbReference>
<proteinExistence type="predicted"/>
<name>A0ABP9E4Q5_9ACTN</name>
<evidence type="ECO:0000313" key="2">
    <source>
        <dbReference type="Proteomes" id="UP001501752"/>
    </source>
</evidence>
<sequence length="71" mass="7778">MTSPDPPLHQIDLAALAGDRVRRQIADAAARRNRRKATRLRLAAARTVGLATRHQDRLDHLTNTTTAPSAT</sequence>
<evidence type="ECO:0000313" key="1">
    <source>
        <dbReference type="EMBL" id="GAA4865923.1"/>
    </source>
</evidence>
<organism evidence="1 2">
    <name type="scientific">Kitasatospora terrestris</name>
    <dbReference type="NCBI Taxonomy" id="258051"/>
    <lineage>
        <taxon>Bacteria</taxon>
        <taxon>Bacillati</taxon>
        <taxon>Actinomycetota</taxon>
        <taxon>Actinomycetes</taxon>
        <taxon>Kitasatosporales</taxon>
        <taxon>Streptomycetaceae</taxon>
        <taxon>Kitasatospora</taxon>
    </lineage>
</organism>